<keyword evidence="1" id="KW-0472">Membrane</keyword>
<dbReference type="PANTHER" id="PTHR30273:SF2">
    <property type="entry name" value="PROTEIN FECR"/>
    <property type="match status" value="1"/>
</dbReference>
<proteinExistence type="predicted"/>
<evidence type="ECO:0000313" key="5">
    <source>
        <dbReference type="Proteomes" id="UP000199421"/>
    </source>
</evidence>
<dbReference type="EMBL" id="FOAF01000001">
    <property type="protein sequence ID" value="SEK45103.1"/>
    <property type="molecule type" value="Genomic_DNA"/>
</dbReference>
<keyword evidence="5" id="KW-1185">Reference proteome</keyword>
<keyword evidence="1" id="KW-1133">Transmembrane helix</keyword>
<dbReference type="STRING" id="407022.SAMN05661044_00276"/>
<dbReference type="OrthoDB" id="643766at2"/>
<accession>A0A1H7H3W8</accession>
<name>A0A1H7H3W8_OLID1</name>
<sequence length="350" mass="40019">MVDKEEIIRLIIKRLGKAITSDESVRLDGYLKNYPEEMARWEIEAFIKLKTAGQPDNFTPEELKEKNTQLWENIHRAEILNEKPNNIQRNDRIVRFRSVYWTAACICFILIGIAAFFIFQKPQDQLIAQTAFGDTQSVDLPDGTKVKLNAGSTLYIDQQFNTDTRKVKLIGEAYFQVVSRPNAPFLVEVGNIKVEVLGTEFNVKAYPNENIETTLIQGRVAVNVNEGERIILKPLEKLTVATGNLQGASAKSKRVKVSEITGKGSDDRAQIAWLSNRFAFSDDRFGDVVHQLERKYDVHFRFQDSTLQNEKINGVLEHENLIQSLTLLKRIVAFDFEQKQDTIIIRNAEK</sequence>
<evidence type="ECO:0000259" key="2">
    <source>
        <dbReference type="Pfam" id="PF04773"/>
    </source>
</evidence>
<evidence type="ECO:0000313" key="4">
    <source>
        <dbReference type="EMBL" id="SEK45103.1"/>
    </source>
</evidence>
<dbReference type="PIRSF" id="PIRSF018266">
    <property type="entry name" value="FecR"/>
    <property type="match status" value="1"/>
</dbReference>
<feature type="domain" description="Protein FecR C-terminal" evidence="3">
    <location>
        <begin position="277"/>
        <end position="345"/>
    </location>
</feature>
<dbReference type="AlphaFoldDB" id="A0A1H7H3W8"/>
<dbReference type="Gene3D" id="3.55.50.30">
    <property type="match status" value="1"/>
</dbReference>
<dbReference type="InterPro" id="IPR012373">
    <property type="entry name" value="Ferrdict_sens_TM"/>
</dbReference>
<evidence type="ECO:0000256" key="1">
    <source>
        <dbReference type="SAM" id="Phobius"/>
    </source>
</evidence>
<feature type="domain" description="FecR protein" evidence="2">
    <location>
        <begin position="129"/>
        <end position="220"/>
    </location>
</feature>
<dbReference type="Pfam" id="PF04773">
    <property type="entry name" value="FecR"/>
    <property type="match status" value="1"/>
</dbReference>
<dbReference type="Pfam" id="PF16344">
    <property type="entry name" value="FecR_C"/>
    <property type="match status" value="1"/>
</dbReference>
<dbReference type="InterPro" id="IPR006860">
    <property type="entry name" value="FecR"/>
</dbReference>
<protein>
    <submittedName>
        <fullName evidence="4">FecR family protein</fullName>
    </submittedName>
</protein>
<dbReference type="PANTHER" id="PTHR30273">
    <property type="entry name" value="PERIPLASMIC SIGNAL SENSOR AND SIGMA FACTOR ACTIVATOR FECR-RELATED"/>
    <property type="match status" value="1"/>
</dbReference>
<feature type="transmembrane region" description="Helical" evidence="1">
    <location>
        <begin position="99"/>
        <end position="119"/>
    </location>
</feature>
<dbReference type="RefSeq" id="WP_093317181.1">
    <property type="nucleotide sequence ID" value="NZ_FOAF01000001.1"/>
</dbReference>
<keyword evidence="1" id="KW-0812">Transmembrane</keyword>
<dbReference type="InterPro" id="IPR032508">
    <property type="entry name" value="FecR_C"/>
</dbReference>
<evidence type="ECO:0000259" key="3">
    <source>
        <dbReference type="Pfam" id="PF16344"/>
    </source>
</evidence>
<organism evidence="4 5">
    <name type="scientific">Olivibacter domesticus</name>
    <name type="common">Pseudosphingobacterium domesticum</name>
    <dbReference type="NCBI Taxonomy" id="407022"/>
    <lineage>
        <taxon>Bacteria</taxon>
        <taxon>Pseudomonadati</taxon>
        <taxon>Bacteroidota</taxon>
        <taxon>Sphingobacteriia</taxon>
        <taxon>Sphingobacteriales</taxon>
        <taxon>Sphingobacteriaceae</taxon>
        <taxon>Olivibacter</taxon>
    </lineage>
</organism>
<dbReference type="GO" id="GO:0016989">
    <property type="term" value="F:sigma factor antagonist activity"/>
    <property type="evidence" value="ECO:0007669"/>
    <property type="project" value="TreeGrafter"/>
</dbReference>
<dbReference type="Proteomes" id="UP000199421">
    <property type="component" value="Unassembled WGS sequence"/>
</dbReference>
<gene>
    <name evidence="4" type="ORF">SAMN05661044_00276</name>
</gene>
<dbReference type="Gene3D" id="2.60.120.1440">
    <property type="match status" value="1"/>
</dbReference>
<reference evidence="5" key="1">
    <citation type="submission" date="2016-10" db="EMBL/GenBank/DDBJ databases">
        <authorList>
            <person name="Varghese N."/>
            <person name="Submissions S."/>
        </authorList>
    </citation>
    <scope>NUCLEOTIDE SEQUENCE [LARGE SCALE GENOMIC DNA]</scope>
    <source>
        <strain evidence="5">DSM 18733</strain>
    </source>
</reference>